<protein>
    <submittedName>
        <fullName evidence="3">Glycosyltransferase-like</fullName>
    </submittedName>
</protein>
<keyword evidence="3" id="KW-0808">Transferase</keyword>
<feature type="domain" description="Glycosyltransferase subfamily 4-like N-terminal" evidence="2">
    <location>
        <begin position="95"/>
        <end position="212"/>
    </location>
</feature>
<dbReference type="PANTHER" id="PTHR12526">
    <property type="entry name" value="GLYCOSYLTRANSFERASE"/>
    <property type="match status" value="1"/>
</dbReference>
<dbReference type="GO" id="GO:0016757">
    <property type="term" value="F:glycosyltransferase activity"/>
    <property type="evidence" value="ECO:0007669"/>
    <property type="project" value="InterPro"/>
</dbReference>
<feature type="domain" description="Glycosyl transferase family 1" evidence="1">
    <location>
        <begin position="227"/>
        <end position="388"/>
    </location>
</feature>
<sequence>MSGPVLGMILKGYPRISESFISNEILLFEQMGLNIRIFSMRRPREPFCHDSVRRIRARVDYLPTELFLDFPRLLPPAAFLAVREPRRFLAALRQAAVRFERTRNLGTVKHLLQAAYLVNQYLRRSPEVVHLHAHFAHSPTSVALFAGLLGNLDFSFTAHAKDIYTSDPGQLREKINLASMVITCTEYNKQFLRRLAPDSTTPIHCVYHGIDLGLFNGAAGERRTPRPPYRILSVARLTAKKGIPTILQALAVLRDQGIDFEYTLIGDGDDRETIFRLMADLGLLDRCRWPGTMAHDRVIGEFARADLFVLGCEVAPDGDRDGIPNVLVESLAMGLPAAATRVSALPEIVRDRDTGLLVPPGDPPALAAAMLRLLSDKALRDRVIGQGRRLVHADFDNRQLIRQLAAISCRNIPALNCA</sequence>
<evidence type="ECO:0000259" key="1">
    <source>
        <dbReference type="Pfam" id="PF00534"/>
    </source>
</evidence>
<dbReference type="Pfam" id="PF13439">
    <property type="entry name" value="Glyco_transf_4"/>
    <property type="match status" value="1"/>
</dbReference>
<gene>
    <name evidence="3" type="ORF">MNBD_DELTA04-1828</name>
</gene>
<proteinExistence type="predicted"/>
<organism evidence="3">
    <name type="scientific">hydrothermal vent metagenome</name>
    <dbReference type="NCBI Taxonomy" id="652676"/>
    <lineage>
        <taxon>unclassified sequences</taxon>
        <taxon>metagenomes</taxon>
        <taxon>ecological metagenomes</taxon>
    </lineage>
</organism>
<dbReference type="AlphaFoldDB" id="A0A3B0VIN8"/>
<dbReference type="Gene3D" id="3.40.50.2000">
    <property type="entry name" value="Glycogen Phosphorylase B"/>
    <property type="match status" value="2"/>
</dbReference>
<dbReference type="Pfam" id="PF00534">
    <property type="entry name" value="Glycos_transf_1"/>
    <property type="match status" value="1"/>
</dbReference>
<evidence type="ECO:0000259" key="2">
    <source>
        <dbReference type="Pfam" id="PF13439"/>
    </source>
</evidence>
<dbReference type="CDD" id="cd03801">
    <property type="entry name" value="GT4_PimA-like"/>
    <property type="match status" value="1"/>
</dbReference>
<dbReference type="PANTHER" id="PTHR12526:SF630">
    <property type="entry name" value="GLYCOSYLTRANSFERASE"/>
    <property type="match status" value="1"/>
</dbReference>
<accession>A0A3B0VIN8</accession>
<name>A0A3B0VIN8_9ZZZZ</name>
<dbReference type="EMBL" id="UOEY01000103">
    <property type="protein sequence ID" value="VAW40500.1"/>
    <property type="molecule type" value="Genomic_DNA"/>
</dbReference>
<evidence type="ECO:0000313" key="3">
    <source>
        <dbReference type="EMBL" id="VAW40500.1"/>
    </source>
</evidence>
<reference evidence="3" key="1">
    <citation type="submission" date="2018-06" db="EMBL/GenBank/DDBJ databases">
        <authorList>
            <person name="Zhirakovskaya E."/>
        </authorList>
    </citation>
    <scope>NUCLEOTIDE SEQUENCE</scope>
</reference>
<dbReference type="InterPro" id="IPR028098">
    <property type="entry name" value="Glyco_trans_4-like_N"/>
</dbReference>
<dbReference type="SUPFAM" id="SSF53756">
    <property type="entry name" value="UDP-Glycosyltransferase/glycogen phosphorylase"/>
    <property type="match status" value="1"/>
</dbReference>
<dbReference type="InterPro" id="IPR001296">
    <property type="entry name" value="Glyco_trans_1"/>
</dbReference>